<dbReference type="PANTHER" id="PTHR45947">
    <property type="entry name" value="SULFOQUINOVOSYL TRANSFERASE SQD2"/>
    <property type="match status" value="1"/>
</dbReference>
<dbReference type="Gene3D" id="3.40.50.2000">
    <property type="entry name" value="Glycogen Phosphorylase B"/>
    <property type="match status" value="2"/>
</dbReference>
<evidence type="ECO:0000259" key="1">
    <source>
        <dbReference type="Pfam" id="PF00534"/>
    </source>
</evidence>
<name>A0ABX7GWR0_9GAMM</name>
<dbReference type="PANTHER" id="PTHR45947:SF3">
    <property type="entry name" value="SULFOQUINOVOSYL TRANSFERASE SQD2"/>
    <property type="match status" value="1"/>
</dbReference>
<reference evidence="3 4" key="1">
    <citation type="submission" date="2020-10" db="EMBL/GenBank/DDBJ databases">
        <title>Phylogeny of dyella-like bacteria.</title>
        <authorList>
            <person name="Fu J."/>
        </authorList>
    </citation>
    <scope>NUCLEOTIDE SEQUENCE [LARGE SCALE GENOMIC DNA]</scope>
    <source>
        <strain evidence="3 4">DHOB09</strain>
    </source>
</reference>
<accession>A0ABX7GWR0</accession>
<evidence type="ECO:0000313" key="4">
    <source>
        <dbReference type="Proteomes" id="UP000663181"/>
    </source>
</evidence>
<dbReference type="Proteomes" id="UP000663181">
    <property type="component" value="Chromosome"/>
</dbReference>
<dbReference type="SUPFAM" id="SSF53756">
    <property type="entry name" value="UDP-Glycosyltransferase/glycogen phosphorylase"/>
    <property type="match status" value="1"/>
</dbReference>
<keyword evidence="4" id="KW-1185">Reference proteome</keyword>
<gene>
    <name evidence="3" type="ORF">ISN74_03145</name>
</gene>
<feature type="domain" description="Glycosyl transferase family 1" evidence="1">
    <location>
        <begin position="184"/>
        <end position="352"/>
    </location>
</feature>
<evidence type="ECO:0000259" key="2">
    <source>
        <dbReference type="Pfam" id="PF13439"/>
    </source>
</evidence>
<protein>
    <submittedName>
        <fullName evidence="3">Glycosyltransferase family 4 protein</fullName>
    </submittedName>
</protein>
<dbReference type="EMBL" id="CP064030">
    <property type="protein sequence ID" value="QRN54393.1"/>
    <property type="molecule type" value="Genomic_DNA"/>
</dbReference>
<feature type="domain" description="Glycosyltransferase subfamily 4-like N-terminal" evidence="2">
    <location>
        <begin position="23"/>
        <end position="173"/>
    </location>
</feature>
<dbReference type="RefSeq" id="WP_188797318.1">
    <property type="nucleotide sequence ID" value="NZ_BMIZ01000001.1"/>
</dbReference>
<dbReference type="Pfam" id="PF13439">
    <property type="entry name" value="Glyco_transf_4"/>
    <property type="match status" value="1"/>
</dbReference>
<proteinExistence type="predicted"/>
<evidence type="ECO:0000313" key="3">
    <source>
        <dbReference type="EMBL" id="QRN54393.1"/>
    </source>
</evidence>
<dbReference type="InterPro" id="IPR028098">
    <property type="entry name" value="Glyco_trans_4-like_N"/>
</dbReference>
<dbReference type="InterPro" id="IPR001296">
    <property type="entry name" value="Glyco_trans_1"/>
</dbReference>
<dbReference type="CDD" id="cd03801">
    <property type="entry name" value="GT4_PimA-like"/>
    <property type="match status" value="1"/>
</dbReference>
<dbReference type="Pfam" id="PF00534">
    <property type="entry name" value="Glycos_transf_1"/>
    <property type="match status" value="1"/>
</dbReference>
<organism evidence="3 4">
    <name type="scientific">Dyella caseinilytica</name>
    <dbReference type="NCBI Taxonomy" id="1849581"/>
    <lineage>
        <taxon>Bacteria</taxon>
        <taxon>Pseudomonadati</taxon>
        <taxon>Pseudomonadota</taxon>
        <taxon>Gammaproteobacteria</taxon>
        <taxon>Lysobacterales</taxon>
        <taxon>Rhodanobacteraceae</taxon>
        <taxon>Dyella</taxon>
    </lineage>
</organism>
<dbReference type="InterPro" id="IPR050194">
    <property type="entry name" value="Glycosyltransferase_grp1"/>
</dbReference>
<sequence length="386" mass="42388">MRDPQHHRPLALLVTRNFPPLLGGMEKVNQHLLAELQPDWRVALCGPAGSALYVPSRIEVKQSRIRPLIIFLIATLWQAFRMARRKRPALVLAGSGLTAPIAWLVARCNGAKAVVYLHGLDIVAPSRIYRWFWLPFIRRCDMSLANSGNTAHLGKCIGIQASSLRVLNPGVELPSLDVRLADNFRRVHGFGVRPILLSVGRLTERKGLAEFVTRAMPVIKSSHPDVLLLIIGEDATNALHARRTGERERILASAEKAGLEEHVKFLGRCDDVTLSAVYQAADLHVFPVLELPGDVEGFGMVALEAAAHGLPTVAFAVGGVPDAVLDGRTGTLIESGNYLDFAKAVVQGLKKNRDKEVIAACRAFAASKVWTKFGNQLREFLRELHD</sequence>